<keyword evidence="1" id="KW-0472">Membrane</keyword>
<sequence length="439" mass="46245">MPTFSFPAIDPERFAVLMALGFFLGLAFEEYFAKSRIKPPGGVRTFPLLSLTGALLYALEPEHGLLFLGGLAILGTWLSIYYRERLAHQLTETDGTDEETATRLDAGIMAPTGNLLAFLLGPIALAAPLWVAVSVAVAAVLLTGARESLHALAAKLGGEELSTLGKFLIVIGIVLPLVPHEPVTTLTDITPYEVWLAVVAVSTLSYASYLVQRFLAPRHGVLISAALGGLYSSTATTVVLSRRVRANIVAPARTQAAIVLATAIMFLRIIVVVGVFTVPLALKLLPSIAILCPAGLLISAWLMWSAPKPANEAAETTTPTNPLELSTAIIFAVLFIALSIAVAWAKTRFGENGIFALGMLAGFTDVDPFVLSLAQGTSRAINLDVAASAILLAASSNNLLKASYTLAFAGRNNGLKPALALFALSAAGILAAFHTLGWF</sequence>
<feature type="transmembrane region" description="Helical" evidence="1">
    <location>
        <begin position="14"/>
        <end position="32"/>
    </location>
</feature>
<dbReference type="Pfam" id="PF13194">
    <property type="entry name" value="DUF4010"/>
    <property type="match status" value="1"/>
</dbReference>
<protein>
    <submittedName>
        <fullName evidence="3">DUF4010 domain-containing protein</fullName>
    </submittedName>
</protein>
<feature type="transmembrane region" description="Helical" evidence="1">
    <location>
        <begin position="284"/>
        <end position="304"/>
    </location>
</feature>
<feature type="transmembrane region" description="Helical" evidence="1">
    <location>
        <begin position="221"/>
        <end position="244"/>
    </location>
</feature>
<dbReference type="AlphaFoldDB" id="A0A6N6VIP9"/>
<feature type="transmembrane region" description="Helical" evidence="1">
    <location>
        <begin position="419"/>
        <end position="438"/>
    </location>
</feature>
<evidence type="ECO:0000259" key="2">
    <source>
        <dbReference type="Pfam" id="PF13194"/>
    </source>
</evidence>
<name>A0A6N6VIP9_9HYPH</name>
<keyword evidence="1" id="KW-1133">Transmembrane helix</keyword>
<feature type="domain" description="DUF4010" evidence="2">
    <location>
        <begin position="199"/>
        <end position="408"/>
    </location>
</feature>
<dbReference type="PANTHER" id="PTHR39084">
    <property type="entry name" value="MEMBRANE PROTEIN-RELATED"/>
    <property type="match status" value="1"/>
</dbReference>
<dbReference type="InterPro" id="IPR025105">
    <property type="entry name" value="DUF4010"/>
</dbReference>
<feature type="transmembrane region" description="Helical" evidence="1">
    <location>
        <begin position="325"/>
        <end position="347"/>
    </location>
</feature>
<evidence type="ECO:0000313" key="4">
    <source>
        <dbReference type="Proteomes" id="UP000468901"/>
    </source>
</evidence>
<keyword evidence="4" id="KW-1185">Reference proteome</keyword>
<dbReference type="RefSeq" id="WP_152215129.1">
    <property type="nucleotide sequence ID" value="NZ_WESC01000004.1"/>
</dbReference>
<accession>A0A6N6VIP9</accession>
<dbReference type="PANTHER" id="PTHR39084:SF1">
    <property type="entry name" value="DUF4010 DOMAIN-CONTAINING PROTEIN"/>
    <property type="match status" value="1"/>
</dbReference>
<keyword evidence="1" id="KW-0812">Transmembrane</keyword>
<feature type="transmembrane region" description="Helical" evidence="1">
    <location>
        <begin position="65"/>
        <end position="82"/>
    </location>
</feature>
<proteinExistence type="predicted"/>
<evidence type="ECO:0000256" key="1">
    <source>
        <dbReference type="SAM" id="Phobius"/>
    </source>
</evidence>
<dbReference type="Proteomes" id="UP000468901">
    <property type="component" value="Unassembled WGS sequence"/>
</dbReference>
<feature type="transmembrane region" description="Helical" evidence="1">
    <location>
        <begin position="41"/>
        <end position="59"/>
    </location>
</feature>
<evidence type="ECO:0000313" key="3">
    <source>
        <dbReference type="EMBL" id="KAB7741156.1"/>
    </source>
</evidence>
<feature type="transmembrane region" description="Helical" evidence="1">
    <location>
        <begin position="256"/>
        <end position="278"/>
    </location>
</feature>
<organism evidence="3 4">
    <name type="scientific">Parvibaculum sedimenti</name>
    <dbReference type="NCBI Taxonomy" id="2608632"/>
    <lineage>
        <taxon>Bacteria</taxon>
        <taxon>Pseudomonadati</taxon>
        <taxon>Pseudomonadota</taxon>
        <taxon>Alphaproteobacteria</taxon>
        <taxon>Hyphomicrobiales</taxon>
        <taxon>Parvibaculaceae</taxon>
        <taxon>Parvibaculum</taxon>
    </lineage>
</organism>
<feature type="transmembrane region" description="Helical" evidence="1">
    <location>
        <begin position="190"/>
        <end position="209"/>
    </location>
</feature>
<comment type="caution">
    <text evidence="3">The sequence shown here is derived from an EMBL/GenBank/DDBJ whole genome shotgun (WGS) entry which is preliminary data.</text>
</comment>
<gene>
    <name evidence="3" type="ORF">F2P47_05255</name>
</gene>
<reference evidence="3 4" key="1">
    <citation type="submission" date="2019-09" db="EMBL/GenBank/DDBJ databases">
        <title>Parvibaculum sedimenti sp. nov., isolated from sediment.</title>
        <authorList>
            <person name="Wang Y."/>
        </authorList>
    </citation>
    <scope>NUCLEOTIDE SEQUENCE [LARGE SCALE GENOMIC DNA]</scope>
    <source>
        <strain evidence="3 4">HXT-9</strain>
    </source>
</reference>
<feature type="transmembrane region" description="Helical" evidence="1">
    <location>
        <begin position="115"/>
        <end position="141"/>
    </location>
</feature>
<dbReference type="EMBL" id="WESC01000004">
    <property type="protein sequence ID" value="KAB7741156.1"/>
    <property type="molecule type" value="Genomic_DNA"/>
</dbReference>